<dbReference type="Proteomes" id="UP000748756">
    <property type="component" value="Unassembled WGS sequence"/>
</dbReference>
<feature type="non-terminal residue" evidence="9">
    <location>
        <position position="515"/>
    </location>
</feature>
<dbReference type="GO" id="GO:0003844">
    <property type="term" value="F:1,4-alpha-glucan branching enzyme activity"/>
    <property type="evidence" value="ECO:0007669"/>
    <property type="project" value="InterPro"/>
</dbReference>
<dbReference type="InterPro" id="IPR014756">
    <property type="entry name" value="Ig_E-set"/>
</dbReference>
<keyword evidence="3" id="KW-0808">Transferase</keyword>
<evidence type="ECO:0000256" key="7">
    <source>
        <dbReference type="SAM" id="MobiDB-lite"/>
    </source>
</evidence>
<feature type="region of interest" description="Disordered" evidence="7">
    <location>
        <begin position="1"/>
        <end position="38"/>
    </location>
</feature>
<name>A0A9P5V3B5_9FUNG</name>
<comment type="pathway">
    <text evidence="1">Glycan biosynthesis; glycogen biosynthesis.</text>
</comment>
<dbReference type="FunFam" id="2.60.40.10:FF:000250">
    <property type="entry name" value="1,4-alpha-glucan-branching enzyme, chloroplastic/amyloplastic"/>
    <property type="match status" value="1"/>
</dbReference>
<evidence type="ECO:0000256" key="1">
    <source>
        <dbReference type="ARBA" id="ARBA00004964"/>
    </source>
</evidence>
<gene>
    <name evidence="9" type="primary">GLC3_1</name>
    <name evidence="9" type="ORF">BG015_003703</name>
</gene>
<evidence type="ECO:0000313" key="10">
    <source>
        <dbReference type="Proteomes" id="UP000748756"/>
    </source>
</evidence>
<dbReference type="InterPro" id="IPR017853">
    <property type="entry name" value="GH"/>
</dbReference>
<dbReference type="InterPro" id="IPR013783">
    <property type="entry name" value="Ig-like_fold"/>
</dbReference>
<comment type="function">
    <text evidence="5">Glycogen-branching enzyme participates in the glycogen biosynthetic process along with glycogenin and glycogen synthase. Generates alpha-1,6-glucosidic branches from alpha-1,4-linked glucose chains, to increase solubility of the glycogen polymer.</text>
</comment>
<dbReference type="PANTHER" id="PTHR43651:SF3">
    <property type="entry name" value="1,4-ALPHA-GLUCAN-BRANCHING ENZYME"/>
    <property type="match status" value="1"/>
</dbReference>
<dbReference type="InterPro" id="IPR004193">
    <property type="entry name" value="Glyco_hydro_13_N"/>
</dbReference>
<reference evidence="9" key="1">
    <citation type="journal article" date="2020" name="Fungal Divers.">
        <title>Resolving the Mortierellaceae phylogeny through synthesis of multi-gene phylogenetics and phylogenomics.</title>
        <authorList>
            <person name="Vandepol N."/>
            <person name="Liber J."/>
            <person name="Desiro A."/>
            <person name="Na H."/>
            <person name="Kennedy M."/>
            <person name="Barry K."/>
            <person name="Grigoriev I.V."/>
            <person name="Miller A.N."/>
            <person name="O'Donnell K."/>
            <person name="Stajich J.E."/>
            <person name="Bonito G."/>
        </authorList>
    </citation>
    <scope>NUCLEOTIDE SEQUENCE</scope>
    <source>
        <strain evidence="9">NRRL 6426</strain>
    </source>
</reference>
<dbReference type="SUPFAM" id="SSF81296">
    <property type="entry name" value="E set domains"/>
    <property type="match status" value="1"/>
</dbReference>
<dbReference type="SMART" id="SM00642">
    <property type="entry name" value="Aamy"/>
    <property type="match status" value="1"/>
</dbReference>
<dbReference type="CDD" id="cd11321">
    <property type="entry name" value="AmyAc_bac_euk_BE"/>
    <property type="match status" value="1"/>
</dbReference>
<evidence type="ECO:0000313" key="9">
    <source>
        <dbReference type="EMBL" id="KAF9132483.1"/>
    </source>
</evidence>
<keyword evidence="10" id="KW-1185">Reference proteome</keyword>
<proteinExistence type="predicted"/>
<dbReference type="Pfam" id="PF02922">
    <property type="entry name" value="CBM_48"/>
    <property type="match status" value="1"/>
</dbReference>
<feature type="active site" description="Proton donor" evidence="6">
    <location>
        <position position="422"/>
    </location>
</feature>
<dbReference type="Pfam" id="PF00128">
    <property type="entry name" value="Alpha-amylase"/>
    <property type="match status" value="1"/>
</dbReference>
<dbReference type="AlphaFoldDB" id="A0A9P5V3B5"/>
<evidence type="ECO:0000256" key="6">
    <source>
        <dbReference type="PIRSR" id="PIRSR000463-1"/>
    </source>
</evidence>
<dbReference type="SUPFAM" id="SSF51445">
    <property type="entry name" value="(Trans)glycosidases"/>
    <property type="match status" value="1"/>
</dbReference>
<dbReference type="PANTHER" id="PTHR43651">
    <property type="entry name" value="1,4-ALPHA-GLUCAN-BRANCHING ENZYME"/>
    <property type="match status" value="1"/>
</dbReference>
<dbReference type="Gene3D" id="3.20.20.80">
    <property type="entry name" value="Glycosidases"/>
    <property type="match status" value="1"/>
</dbReference>
<dbReference type="InterPro" id="IPR037439">
    <property type="entry name" value="Branching_enzy"/>
</dbReference>
<sequence length="515" mass="58990">MMHTTSIAEPKNTVSKTEKVVAANNKSKTPVAQEREEDGTGVIGLDPWLEPYSGGLKHRYALYKAWREKIENEGGYEKFSRGYERFGFNVSKSGITYREWAPNAKEAFLFGDFNGWNNSSHPMTRDNYGVYEIFLPNKADGTPAIEHNSKLKITMIKPDGTRIDRLPAWIKRVTQDLSVSPTYDAIFWNPPKKYQWKNKAPPKPASLKVYEAHVGIATPEGRVGQFTEFTANVLPRIKKLGYNTIQLMAIMEHAYYASFGYQVTSFFAVSSRYGTPEELKELIDTAHGLGITVLLDVVHSHACKNVLDGLNNFDGSDHQYFHEGGKGRHDLWDSRLFNYNSHETMRFLLSNLRFYMEEYRFDGFRFDGVTSMMYLHHGIGYGFSGNYHEYFGDTVDLEAVVYLMLANDMLHKLYPESITIAEDVSGMPTLCRPVTEGGVGFDYRLSMAVPDMWIKLLKEKSDDEWDIGNIVFTLTNRRYKTIAFWLMDKEMYTHMSVLTELTPIIDRGLALHKMI</sequence>
<dbReference type="Gene3D" id="2.60.40.10">
    <property type="entry name" value="Immunoglobulins"/>
    <property type="match status" value="1"/>
</dbReference>
<dbReference type="CDD" id="cd02854">
    <property type="entry name" value="E_set_GBE_euk_N"/>
    <property type="match status" value="1"/>
</dbReference>
<feature type="active site" description="Nucleophile" evidence="6">
    <location>
        <position position="367"/>
    </location>
</feature>
<evidence type="ECO:0000256" key="2">
    <source>
        <dbReference type="ARBA" id="ARBA00020932"/>
    </source>
</evidence>
<dbReference type="GO" id="GO:0005978">
    <property type="term" value="P:glycogen biosynthetic process"/>
    <property type="evidence" value="ECO:0007669"/>
    <property type="project" value="InterPro"/>
</dbReference>
<keyword evidence="3" id="KW-0328">Glycosyltransferase</keyword>
<evidence type="ECO:0000256" key="4">
    <source>
        <dbReference type="ARBA" id="ARBA00031979"/>
    </source>
</evidence>
<dbReference type="InterPro" id="IPR006047">
    <property type="entry name" value="GH13_cat_dom"/>
</dbReference>
<evidence type="ECO:0000259" key="8">
    <source>
        <dbReference type="SMART" id="SM00642"/>
    </source>
</evidence>
<evidence type="ECO:0000256" key="3">
    <source>
        <dbReference type="ARBA" id="ARBA00022676"/>
    </source>
</evidence>
<protein>
    <recommendedName>
        <fullName evidence="2">1,4-alpha-glucan-branching enzyme</fullName>
    </recommendedName>
    <alternativeName>
        <fullName evidence="4">Glycogen-branching enzyme</fullName>
    </alternativeName>
</protein>
<accession>A0A9P5V3B5</accession>
<feature type="compositionally biased region" description="Polar residues" evidence="7">
    <location>
        <begin position="1"/>
        <end position="15"/>
    </location>
</feature>
<dbReference type="GO" id="GO:0004553">
    <property type="term" value="F:hydrolase activity, hydrolyzing O-glycosyl compounds"/>
    <property type="evidence" value="ECO:0007669"/>
    <property type="project" value="InterPro"/>
</dbReference>
<dbReference type="GO" id="GO:0005737">
    <property type="term" value="C:cytoplasm"/>
    <property type="evidence" value="ECO:0007669"/>
    <property type="project" value="TreeGrafter"/>
</dbReference>
<feature type="domain" description="Glycosyl hydrolase family 13 catalytic" evidence="8">
    <location>
        <begin position="191"/>
        <end position="512"/>
    </location>
</feature>
<dbReference type="PIRSF" id="PIRSF000463">
    <property type="entry name" value="GlgB"/>
    <property type="match status" value="1"/>
</dbReference>
<comment type="caution">
    <text evidence="9">The sequence shown here is derived from an EMBL/GenBank/DDBJ whole genome shotgun (WGS) entry which is preliminary data.</text>
</comment>
<evidence type="ECO:0000256" key="5">
    <source>
        <dbReference type="ARBA" id="ARBA00049618"/>
    </source>
</evidence>
<dbReference type="OrthoDB" id="196493at2759"/>
<organism evidence="9 10">
    <name type="scientific">Linnemannia schmuckeri</name>
    <dbReference type="NCBI Taxonomy" id="64567"/>
    <lineage>
        <taxon>Eukaryota</taxon>
        <taxon>Fungi</taxon>
        <taxon>Fungi incertae sedis</taxon>
        <taxon>Mucoromycota</taxon>
        <taxon>Mortierellomycotina</taxon>
        <taxon>Mortierellomycetes</taxon>
        <taxon>Mortierellales</taxon>
        <taxon>Mortierellaceae</taxon>
        <taxon>Linnemannia</taxon>
    </lineage>
</organism>
<dbReference type="EMBL" id="JAAAUQ010001835">
    <property type="protein sequence ID" value="KAF9132483.1"/>
    <property type="molecule type" value="Genomic_DNA"/>
</dbReference>